<dbReference type="FunFam" id="1.20.120.1150:FF:000003">
    <property type="entry name" value="Serine/threonine-protein phosphatase 2A activator"/>
    <property type="match status" value="1"/>
</dbReference>
<dbReference type="SUPFAM" id="SSF140984">
    <property type="entry name" value="PTPA-like"/>
    <property type="match status" value="1"/>
</dbReference>
<dbReference type="EMBL" id="KV453842">
    <property type="protein sequence ID" value="ODV91157.1"/>
    <property type="molecule type" value="Genomic_DNA"/>
</dbReference>
<dbReference type="GO" id="GO:0000785">
    <property type="term" value="C:chromatin"/>
    <property type="evidence" value="ECO:0007669"/>
    <property type="project" value="EnsemblFungi"/>
</dbReference>
<gene>
    <name evidence="11" type="ORF">CANCADRAFT_117630</name>
</gene>
<dbReference type="InterPro" id="IPR004327">
    <property type="entry name" value="Phstyr_phstse_ac"/>
</dbReference>
<evidence type="ECO:0000256" key="9">
    <source>
        <dbReference type="ARBA" id="ARBA00025287"/>
    </source>
</evidence>
<comment type="similarity">
    <text evidence="4 10">Belongs to the PTPA-type PPIase family.</text>
</comment>
<dbReference type="Pfam" id="PF03095">
    <property type="entry name" value="PTPA"/>
    <property type="match status" value="1"/>
</dbReference>
<dbReference type="AlphaFoldDB" id="A0A1E4THH5"/>
<dbReference type="InterPro" id="IPR043170">
    <property type="entry name" value="PTPA_C_lid"/>
</dbReference>
<dbReference type="GO" id="GO:0003755">
    <property type="term" value="F:peptidyl-prolyl cis-trans isomerase activity"/>
    <property type="evidence" value="ECO:0007669"/>
    <property type="project" value="UniProtKB-KW"/>
</dbReference>
<evidence type="ECO:0000313" key="12">
    <source>
        <dbReference type="Proteomes" id="UP000095023"/>
    </source>
</evidence>
<comment type="catalytic activity">
    <reaction evidence="1 10">
        <text>[protein]-peptidylproline (omega=180) = [protein]-peptidylproline (omega=0)</text>
        <dbReference type="Rhea" id="RHEA:16237"/>
        <dbReference type="Rhea" id="RHEA-COMP:10747"/>
        <dbReference type="Rhea" id="RHEA-COMP:10748"/>
        <dbReference type="ChEBI" id="CHEBI:83833"/>
        <dbReference type="ChEBI" id="CHEBI:83834"/>
        <dbReference type="EC" id="5.2.1.8"/>
    </reaction>
</comment>
<evidence type="ECO:0000256" key="6">
    <source>
        <dbReference type="ARBA" id="ARBA00023110"/>
    </source>
</evidence>
<sequence length="310" mass="34757">MDQWGFGVLSKKINEGPDVQKFLKSPAYKELDRLLVLFASVVHGHQCPKAASNANAAKLVNMISLMSDTLDQTPLEPGQHRFGNPGFKTFWNAIVEKRTQLVESCLSKPESEENINELSVYLVFSLGSQVRLDYGTGHELSFLAFVGGLYRLNHFELNGPDILLLFKSYLDMTQKSIIRFTLEPAGSHGVWGLDDHFHIPYILGAAQFADIHDSASDSKYPGDVPKPSSVTNSHIVNDNKEKNLFFDAISFIYTVKSGPFFAHSPMLYDISGLPSWYKIANGLIKMYRAEVLGKFPVVQHFGFGTLYQWQ</sequence>
<dbReference type="PANTHER" id="PTHR10012">
    <property type="entry name" value="SERINE/THREONINE-PROTEIN PHOSPHATASE 2A REGULATORY SUBUNIT B"/>
    <property type="match status" value="1"/>
</dbReference>
<keyword evidence="8" id="KW-0539">Nucleus</keyword>
<dbReference type="GO" id="GO:0005737">
    <property type="term" value="C:cytoplasm"/>
    <property type="evidence" value="ECO:0007669"/>
    <property type="project" value="UniProtKB-SubCell"/>
</dbReference>
<evidence type="ECO:0000256" key="4">
    <source>
        <dbReference type="ARBA" id="ARBA00011019"/>
    </source>
</evidence>
<evidence type="ECO:0000256" key="7">
    <source>
        <dbReference type="ARBA" id="ARBA00023235"/>
    </source>
</evidence>
<evidence type="ECO:0000256" key="3">
    <source>
        <dbReference type="ARBA" id="ARBA00004496"/>
    </source>
</evidence>
<keyword evidence="6 10" id="KW-0697">Rotamase</keyword>
<dbReference type="GO" id="GO:0005634">
    <property type="term" value="C:nucleus"/>
    <property type="evidence" value="ECO:0007669"/>
    <property type="project" value="UniProtKB-SubCell"/>
</dbReference>
<evidence type="ECO:0000256" key="1">
    <source>
        <dbReference type="ARBA" id="ARBA00000971"/>
    </source>
</evidence>
<comment type="function">
    <text evidence="9">PPIases accelerate the folding of proteins. It catalyzes the cis-trans isomerization of proline imidic peptide bonds in oligopeptides. Acts as a regulatory subunit for PP2A-like phosphatases modulating their activity or substrate specificity, probably by inducing a conformational change in the catalytic subunit, a direct target of the PPIase. Can reactivate inactive phosphatase PP2A-phosphatase methylesterase complexes (PP2Ai) in presence of ATP and Mg(2+) by dissociating the inactive form from the complex.</text>
</comment>
<evidence type="ECO:0000256" key="8">
    <source>
        <dbReference type="ARBA" id="ARBA00023242"/>
    </source>
</evidence>
<dbReference type="PANTHER" id="PTHR10012:SF3">
    <property type="entry name" value="SERINE_THREONINE-PROTEIN PHOSPHATASE 2A ACTIVATOR 1"/>
    <property type="match status" value="1"/>
</dbReference>
<dbReference type="GO" id="GO:0006357">
    <property type="term" value="P:regulation of transcription by RNA polymerase II"/>
    <property type="evidence" value="ECO:0007669"/>
    <property type="project" value="EnsemblFungi"/>
</dbReference>
<dbReference type="Gene3D" id="1.20.120.1150">
    <property type="match status" value="1"/>
</dbReference>
<dbReference type="GO" id="GO:0000159">
    <property type="term" value="C:protein phosphatase type 2A complex"/>
    <property type="evidence" value="ECO:0007669"/>
    <property type="project" value="EnsemblFungi"/>
</dbReference>
<organism evidence="11 12">
    <name type="scientific">Tortispora caseinolytica NRRL Y-17796</name>
    <dbReference type="NCBI Taxonomy" id="767744"/>
    <lineage>
        <taxon>Eukaryota</taxon>
        <taxon>Fungi</taxon>
        <taxon>Dikarya</taxon>
        <taxon>Ascomycota</taxon>
        <taxon>Saccharomycotina</taxon>
        <taxon>Trigonopsidomycetes</taxon>
        <taxon>Trigonopsidales</taxon>
        <taxon>Trigonopsidaceae</taxon>
        <taxon>Tortispora</taxon>
    </lineage>
</organism>
<dbReference type="EC" id="5.2.1.8" evidence="10"/>
<dbReference type="GO" id="GO:0008160">
    <property type="term" value="F:protein tyrosine phosphatase activator activity"/>
    <property type="evidence" value="ECO:0007669"/>
    <property type="project" value="TreeGrafter"/>
</dbReference>
<keyword evidence="12" id="KW-1185">Reference proteome</keyword>
<dbReference type="Proteomes" id="UP000095023">
    <property type="component" value="Unassembled WGS sequence"/>
</dbReference>
<dbReference type="GO" id="GO:0000082">
    <property type="term" value="P:G1/S transition of mitotic cell cycle"/>
    <property type="evidence" value="ECO:0007669"/>
    <property type="project" value="EnsemblFungi"/>
</dbReference>
<keyword evidence="7 10" id="KW-0413">Isomerase</keyword>
<accession>A0A1E4THH5</accession>
<proteinExistence type="inferred from homology"/>
<keyword evidence="5 10" id="KW-0963">Cytoplasm</keyword>
<dbReference type="GO" id="GO:0006281">
    <property type="term" value="P:DNA repair"/>
    <property type="evidence" value="ECO:0007669"/>
    <property type="project" value="EnsemblFungi"/>
</dbReference>
<name>A0A1E4THH5_9ASCO</name>
<protein>
    <recommendedName>
        <fullName evidence="10">Serine/threonine-protein phosphatase 2A activator</fullName>
        <ecNumber evidence="10">5.2.1.8</ecNumber>
    </recommendedName>
    <alternativeName>
        <fullName evidence="10">Phosphotyrosyl phosphatase activator</fullName>
    </alternativeName>
</protein>
<dbReference type="PIRSF" id="PIRSF016325">
    <property type="entry name" value="Phstyr_phstse_ac"/>
    <property type="match status" value="1"/>
</dbReference>
<comment type="subcellular location">
    <subcellularLocation>
        <location evidence="3 10">Cytoplasm</location>
    </subcellularLocation>
    <subcellularLocation>
        <location evidence="2">Nucleus</location>
    </subcellularLocation>
</comment>
<evidence type="ECO:0000256" key="2">
    <source>
        <dbReference type="ARBA" id="ARBA00004123"/>
    </source>
</evidence>
<dbReference type="GO" id="GO:0007052">
    <property type="term" value="P:mitotic spindle organization"/>
    <property type="evidence" value="ECO:0007669"/>
    <property type="project" value="EnsemblFungi"/>
</dbReference>
<evidence type="ECO:0000256" key="5">
    <source>
        <dbReference type="ARBA" id="ARBA00022490"/>
    </source>
</evidence>
<dbReference type="OrthoDB" id="16120at2759"/>
<dbReference type="InterPro" id="IPR037218">
    <property type="entry name" value="PTPA_sf"/>
</dbReference>
<dbReference type="GO" id="GO:0006914">
    <property type="term" value="P:autophagy"/>
    <property type="evidence" value="ECO:0007669"/>
    <property type="project" value="EnsemblFungi"/>
</dbReference>
<evidence type="ECO:0000256" key="10">
    <source>
        <dbReference type="RuleBase" id="RU361210"/>
    </source>
</evidence>
<reference evidence="12" key="1">
    <citation type="submission" date="2016-02" db="EMBL/GenBank/DDBJ databases">
        <title>Comparative genomics of biotechnologically important yeasts.</title>
        <authorList>
            <consortium name="DOE Joint Genome Institute"/>
            <person name="Riley R."/>
            <person name="Haridas S."/>
            <person name="Wolfe K.H."/>
            <person name="Lopes M.R."/>
            <person name="Hittinger C.T."/>
            <person name="Goker M."/>
            <person name="Salamov A."/>
            <person name="Wisecaver J."/>
            <person name="Long T.M."/>
            <person name="Aerts A.L."/>
            <person name="Barry K."/>
            <person name="Choi C."/>
            <person name="Clum A."/>
            <person name="Coughlan A.Y."/>
            <person name="Deshpande S."/>
            <person name="Douglass A.P."/>
            <person name="Hanson S.J."/>
            <person name="Klenk H.-P."/>
            <person name="Labutti K."/>
            <person name="Lapidus A."/>
            <person name="Lindquist E."/>
            <person name="Lipzen A."/>
            <person name="Meier-Kolthoff J.P."/>
            <person name="Ohm R.A."/>
            <person name="Otillar R.P."/>
            <person name="Pangilinan J."/>
            <person name="Peng Y."/>
            <person name="Rokas A."/>
            <person name="Rosa C.A."/>
            <person name="Scheuner C."/>
            <person name="Sibirny A.A."/>
            <person name="Slot J.C."/>
            <person name="Stielow J.B."/>
            <person name="Sun H."/>
            <person name="Kurtzman C.P."/>
            <person name="Blackwell M."/>
            <person name="Jeffries T.W."/>
            <person name="Grigoriev I.V."/>
        </authorList>
    </citation>
    <scope>NUCLEOTIDE SEQUENCE [LARGE SCALE GENOMIC DNA]</scope>
    <source>
        <strain evidence="12">NRRL Y-17796</strain>
    </source>
</reference>
<evidence type="ECO:0000313" key="11">
    <source>
        <dbReference type="EMBL" id="ODV91157.1"/>
    </source>
</evidence>